<sequence length="110" mass="12635">MLNRKKAKEIWGEFQRIIYEDKPYTFLVVPPTISAQYNRVKGTEYGIVLASAYTYWIPEAERRITVASVVDTQVPTPSPEIPERIIEERPPEVVEPERILEAAAMEDTAQ</sequence>
<comment type="caution">
    <text evidence="1">The sequence shown here is derived from an EMBL/GenBank/DDBJ whole genome shotgun (WGS) entry which is preliminary data.</text>
</comment>
<gene>
    <name evidence="1" type="ORF">S01H4_46907</name>
</gene>
<organism evidence="1">
    <name type="scientific">marine sediment metagenome</name>
    <dbReference type="NCBI Taxonomy" id="412755"/>
    <lineage>
        <taxon>unclassified sequences</taxon>
        <taxon>metagenomes</taxon>
        <taxon>ecological metagenomes</taxon>
    </lineage>
</organism>
<dbReference type="Gene3D" id="3.40.190.10">
    <property type="entry name" value="Periplasmic binding protein-like II"/>
    <property type="match status" value="1"/>
</dbReference>
<dbReference type="SUPFAM" id="SSF53850">
    <property type="entry name" value="Periplasmic binding protein-like II"/>
    <property type="match status" value="1"/>
</dbReference>
<reference evidence="1" key="1">
    <citation type="journal article" date="2014" name="Front. Microbiol.">
        <title>High frequency of phylogenetically diverse reductive dehalogenase-homologous genes in deep subseafloor sedimentary metagenomes.</title>
        <authorList>
            <person name="Kawai M."/>
            <person name="Futagami T."/>
            <person name="Toyoda A."/>
            <person name="Takaki Y."/>
            <person name="Nishi S."/>
            <person name="Hori S."/>
            <person name="Arai W."/>
            <person name="Tsubouchi T."/>
            <person name="Morono Y."/>
            <person name="Uchiyama I."/>
            <person name="Ito T."/>
            <person name="Fujiyama A."/>
            <person name="Inagaki F."/>
            <person name="Takami H."/>
        </authorList>
    </citation>
    <scope>NUCLEOTIDE SEQUENCE</scope>
    <source>
        <strain evidence="1">Expedition CK06-06</strain>
    </source>
</reference>
<accession>X1CEW8</accession>
<dbReference type="EMBL" id="BART01026263">
    <property type="protein sequence ID" value="GAG94798.1"/>
    <property type="molecule type" value="Genomic_DNA"/>
</dbReference>
<dbReference type="AlphaFoldDB" id="X1CEW8"/>
<dbReference type="Gene3D" id="3.10.105.10">
    <property type="entry name" value="Dipeptide-binding Protein, Domain 3"/>
    <property type="match status" value="1"/>
</dbReference>
<name>X1CEW8_9ZZZZ</name>
<proteinExistence type="predicted"/>
<evidence type="ECO:0000313" key="1">
    <source>
        <dbReference type="EMBL" id="GAG94798.1"/>
    </source>
</evidence>
<protein>
    <submittedName>
        <fullName evidence="1">Uncharacterized protein</fullName>
    </submittedName>
</protein>